<feature type="coiled-coil region" evidence="1">
    <location>
        <begin position="61"/>
        <end position="101"/>
    </location>
</feature>
<keyword evidence="3" id="KW-1185">Reference proteome</keyword>
<dbReference type="STRING" id="947013.SAMN04488109_2642"/>
<evidence type="ECO:0000313" key="3">
    <source>
        <dbReference type="Proteomes" id="UP000184212"/>
    </source>
</evidence>
<dbReference type="Pfam" id="PF11655">
    <property type="entry name" value="DUF2589"/>
    <property type="match status" value="1"/>
</dbReference>
<proteinExistence type="predicted"/>
<protein>
    <submittedName>
        <fullName evidence="2">Uncharacterized protein</fullName>
    </submittedName>
</protein>
<accession>A0A1M5P2L3</accession>
<reference evidence="2 3" key="1">
    <citation type="submission" date="2016-11" db="EMBL/GenBank/DDBJ databases">
        <authorList>
            <person name="Jaros S."/>
            <person name="Januszkiewicz K."/>
            <person name="Wedrychowicz H."/>
        </authorList>
    </citation>
    <scope>NUCLEOTIDE SEQUENCE [LARGE SCALE GENOMIC DNA]</scope>
    <source>
        <strain evidence="2 3">DSM 24574</strain>
    </source>
</reference>
<name>A0A1M5P2L3_9BACT</name>
<dbReference type="AlphaFoldDB" id="A0A1M5P2L3"/>
<dbReference type="InterPro" id="IPR024510">
    <property type="entry name" value="DUF2589"/>
</dbReference>
<keyword evidence="1" id="KW-0175">Coiled coil</keyword>
<dbReference type="EMBL" id="FQWQ01000001">
    <property type="protein sequence ID" value="SHG95988.1"/>
    <property type="molecule type" value="Genomic_DNA"/>
</dbReference>
<evidence type="ECO:0000256" key="1">
    <source>
        <dbReference type="SAM" id="Coils"/>
    </source>
</evidence>
<organism evidence="2 3">
    <name type="scientific">Chryseolinea serpens</name>
    <dbReference type="NCBI Taxonomy" id="947013"/>
    <lineage>
        <taxon>Bacteria</taxon>
        <taxon>Pseudomonadati</taxon>
        <taxon>Bacteroidota</taxon>
        <taxon>Cytophagia</taxon>
        <taxon>Cytophagales</taxon>
        <taxon>Fulvivirgaceae</taxon>
        <taxon>Chryseolinea</taxon>
    </lineage>
</organism>
<gene>
    <name evidence="2" type="ORF">SAMN04488109_2642</name>
</gene>
<sequence>MAKSKEPDEPTEPKGSSSISLSEALLAPLSSIFEAQIHASRAFLNFFLQMGFRHKYTDEDLALLNEDREKNKEILQQIDDEKKGNKEIEELSARKLALEAKTELTDADREESVRISKRLKELKIRWGVLYQQPIEYFDQDGNERTIFIPNLSLLPIKPLAINNANFKFELKVKDDIHSVSSTIRSATGASPKRPWFLIEDPKTIEGEFVPQQESGNSTEKTIKIDVTVGAVETPYGLHKLISSLTGLAGDSEKTKA</sequence>
<dbReference type="OrthoDB" id="7061409at2"/>
<dbReference type="RefSeq" id="WP_073134329.1">
    <property type="nucleotide sequence ID" value="NZ_FQWQ01000001.1"/>
</dbReference>
<dbReference type="Proteomes" id="UP000184212">
    <property type="component" value="Unassembled WGS sequence"/>
</dbReference>
<evidence type="ECO:0000313" key="2">
    <source>
        <dbReference type="EMBL" id="SHG95988.1"/>
    </source>
</evidence>